<keyword evidence="1" id="KW-0547">Nucleotide-binding</keyword>
<evidence type="ECO:0000313" key="1">
    <source>
        <dbReference type="EMBL" id="KAJ7967046.1"/>
    </source>
</evidence>
<dbReference type="GO" id="GO:0016787">
    <property type="term" value="F:hydrolase activity"/>
    <property type="evidence" value="ECO:0007669"/>
    <property type="project" value="UniProtKB-KW"/>
</dbReference>
<dbReference type="AlphaFoldDB" id="A0AAD7PSX9"/>
<keyword evidence="1" id="KW-0067">ATP-binding</keyword>
<dbReference type="EMBL" id="JARAOO010000005">
    <property type="protein sequence ID" value="KAJ7967046.1"/>
    <property type="molecule type" value="Genomic_DNA"/>
</dbReference>
<dbReference type="GO" id="GO:0005524">
    <property type="term" value="F:ATP binding"/>
    <property type="evidence" value="ECO:0007669"/>
    <property type="project" value="UniProtKB-KW"/>
</dbReference>
<protein>
    <submittedName>
        <fullName evidence="1">UvrD-like Helicase, ATP-binding domain, P-loop containing nucleoside triphosphate hydrolase</fullName>
    </submittedName>
</protein>
<organism evidence="1 2">
    <name type="scientific">Quillaja saponaria</name>
    <name type="common">Soap bark tree</name>
    <dbReference type="NCBI Taxonomy" id="32244"/>
    <lineage>
        <taxon>Eukaryota</taxon>
        <taxon>Viridiplantae</taxon>
        <taxon>Streptophyta</taxon>
        <taxon>Embryophyta</taxon>
        <taxon>Tracheophyta</taxon>
        <taxon>Spermatophyta</taxon>
        <taxon>Magnoliopsida</taxon>
        <taxon>eudicotyledons</taxon>
        <taxon>Gunneridae</taxon>
        <taxon>Pentapetalae</taxon>
        <taxon>rosids</taxon>
        <taxon>fabids</taxon>
        <taxon>Fabales</taxon>
        <taxon>Quillajaceae</taxon>
        <taxon>Quillaja</taxon>
    </lineage>
</organism>
<proteinExistence type="predicted"/>
<reference evidence="1" key="1">
    <citation type="journal article" date="2023" name="Science">
        <title>Elucidation of the pathway for biosynthesis of saponin adjuvants from the soapbark tree.</title>
        <authorList>
            <person name="Reed J."/>
            <person name="Orme A."/>
            <person name="El-Demerdash A."/>
            <person name="Owen C."/>
            <person name="Martin L.B.B."/>
            <person name="Misra R.C."/>
            <person name="Kikuchi S."/>
            <person name="Rejzek M."/>
            <person name="Martin A.C."/>
            <person name="Harkess A."/>
            <person name="Leebens-Mack J."/>
            <person name="Louveau T."/>
            <person name="Stephenson M.J."/>
            <person name="Osbourn A."/>
        </authorList>
    </citation>
    <scope>NUCLEOTIDE SEQUENCE</scope>
    <source>
        <strain evidence="1">S10</strain>
    </source>
</reference>
<keyword evidence="1" id="KW-0347">Helicase</keyword>
<dbReference type="PANTHER" id="PTHR21529">
    <property type="entry name" value="MAMMARY TURMOR VIRUS RECEPTOR HOMOLOG 1, 2 MTVR1, 2"/>
    <property type="match status" value="1"/>
</dbReference>
<dbReference type="PANTHER" id="PTHR21529:SF4">
    <property type="entry name" value="TPR AND ANKYRIN REPEAT-CONTAINING PROTEIN 1"/>
    <property type="match status" value="1"/>
</dbReference>
<name>A0AAD7PSX9_QUISA</name>
<comment type="caution">
    <text evidence="1">The sequence shown here is derived from an EMBL/GenBank/DDBJ whole genome shotgun (WGS) entry which is preliminary data.</text>
</comment>
<dbReference type="KEGG" id="qsa:O6P43_011360"/>
<dbReference type="InterPro" id="IPR039904">
    <property type="entry name" value="TRANK1"/>
</dbReference>
<dbReference type="Proteomes" id="UP001163823">
    <property type="component" value="Chromosome 5"/>
</dbReference>
<gene>
    <name evidence="1" type="ORF">O6P43_011360</name>
</gene>
<accession>A0AAD7PSX9</accession>
<dbReference type="GO" id="GO:0004386">
    <property type="term" value="F:helicase activity"/>
    <property type="evidence" value="ECO:0007669"/>
    <property type="project" value="UniProtKB-KW"/>
</dbReference>
<sequence length="340" mass="39063">MLADYEKAGKLYLEKCCDPDLKRAGDCFSLAGCCELAAQVYARGNFFSDCLTVCAEGSLFNAGLDYIQLWRQLETTAAEVIRRHELDKIEPNFLERCALHYYQLKDTRSMMRFVKAFRSMDLMREFLRSLGLFDELLLLEEELGNFLEAASIAKLRGDILLEADLLGKSGKFTGASELILFYILANSLWTSGSTGWPLKQFTHKGELLIKAKSFAKNESDNFYEFVCTEVDVLSNEQSNIFTMMTNLNLTRRHKSIRGEILSLRKILDAHFELYSSKYVWQDEVIVDSAKHMEGLVSKNQVSVDTLVYFWKCWKEKIVNILEYLACIDGQFAFNFLGVWK</sequence>
<keyword evidence="2" id="KW-1185">Reference proteome</keyword>
<evidence type="ECO:0000313" key="2">
    <source>
        <dbReference type="Proteomes" id="UP001163823"/>
    </source>
</evidence>
<keyword evidence="1" id="KW-0378">Hydrolase</keyword>